<dbReference type="SMART" id="SM00823">
    <property type="entry name" value="PKS_PP"/>
    <property type="match status" value="1"/>
</dbReference>
<keyword evidence="2" id="KW-0597">Phosphoprotein</keyword>
<dbReference type="GeneID" id="38776101"/>
<dbReference type="InParanoid" id="A0A401GAJ1"/>
<reference evidence="4 5" key="1">
    <citation type="journal article" date="2018" name="Sci. Rep.">
        <title>Genome sequence of the cauliflower mushroom Sparassis crispa (Hanabiratake) and its association with beneficial usage.</title>
        <authorList>
            <person name="Kiyama R."/>
            <person name="Furutani Y."/>
            <person name="Kawaguchi K."/>
            <person name="Nakanishi T."/>
        </authorList>
    </citation>
    <scope>NUCLEOTIDE SEQUENCE [LARGE SCALE GENOMIC DNA]</scope>
</reference>
<dbReference type="SUPFAM" id="SSF47336">
    <property type="entry name" value="ACP-like"/>
    <property type="match status" value="1"/>
</dbReference>
<dbReference type="PANTHER" id="PTHR43439:SF2">
    <property type="entry name" value="ENZYME, PUTATIVE (JCVI)-RELATED"/>
    <property type="match status" value="1"/>
</dbReference>
<comment type="caution">
    <text evidence="4">The sequence shown here is derived from an EMBL/GenBank/DDBJ whole genome shotgun (WGS) entry which is preliminary data.</text>
</comment>
<evidence type="ECO:0000313" key="5">
    <source>
        <dbReference type="Proteomes" id="UP000287166"/>
    </source>
</evidence>
<keyword evidence="5" id="KW-1185">Reference proteome</keyword>
<dbReference type="SUPFAM" id="SSF51735">
    <property type="entry name" value="NAD(P)-binding Rossmann-fold domains"/>
    <property type="match status" value="1"/>
</dbReference>
<proteinExistence type="predicted"/>
<dbReference type="InterPro" id="IPR000873">
    <property type="entry name" value="AMP-dep_synth/lig_dom"/>
</dbReference>
<evidence type="ECO:0000259" key="3">
    <source>
        <dbReference type="SMART" id="SM00823"/>
    </source>
</evidence>
<gene>
    <name evidence="4" type="ORF">SCP_0203810</name>
</gene>
<dbReference type="InterPro" id="IPR009081">
    <property type="entry name" value="PP-bd_ACP"/>
</dbReference>
<feature type="domain" description="Polyketide synthase-like phosphopantetheine-binding" evidence="3">
    <location>
        <begin position="576"/>
        <end position="651"/>
    </location>
</feature>
<dbReference type="Gene3D" id="3.40.50.12780">
    <property type="entry name" value="N-terminal domain of ligase-like"/>
    <property type="match status" value="1"/>
</dbReference>
<evidence type="ECO:0000256" key="1">
    <source>
        <dbReference type="ARBA" id="ARBA00022450"/>
    </source>
</evidence>
<dbReference type="InterPro" id="IPR013120">
    <property type="entry name" value="FAR_NAD-bd"/>
</dbReference>
<dbReference type="InterPro" id="IPR042099">
    <property type="entry name" value="ANL_N_sf"/>
</dbReference>
<dbReference type="InterPro" id="IPR051414">
    <property type="entry name" value="Adenylate-forming_Reductase"/>
</dbReference>
<name>A0A401GAJ1_9APHY</name>
<accession>A0A401GAJ1</accession>
<protein>
    <submittedName>
        <fullName evidence="4">Acetyl-CoA synthetase-like protein</fullName>
    </submittedName>
</protein>
<dbReference type="InterPro" id="IPR036736">
    <property type="entry name" value="ACP-like_sf"/>
</dbReference>
<dbReference type="InterPro" id="IPR020806">
    <property type="entry name" value="PKS_PP-bd"/>
</dbReference>
<evidence type="ECO:0000256" key="2">
    <source>
        <dbReference type="ARBA" id="ARBA00022553"/>
    </source>
</evidence>
<evidence type="ECO:0000313" key="4">
    <source>
        <dbReference type="EMBL" id="GBE79184.1"/>
    </source>
</evidence>
<dbReference type="Gene3D" id="1.10.1200.10">
    <property type="entry name" value="ACP-like"/>
    <property type="match status" value="1"/>
</dbReference>
<dbReference type="InterPro" id="IPR036291">
    <property type="entry name" value="NAD(P)-bd_dom_sf"/>
</dbReference>
<dbReference type="Pfam" id="PF00501">
    <property type="entry name" value="AMP-binding"/>
    <property type="match status" value="1"/>
</dbReference>
<dbReference type="Pfam" id="PF23562">
    <property type="entry name" value="AMP-binding_C_3"/>
    <property type="match status" value="1"/>
</dbReference>
<dbReference type="Proteomes" id="UP000287166">
    <property type="component" value="Unassembled WGS sequence"/>
</dbReference>
<dbReference type="RefSeq" id="XP_027610097.1">
    <property type="nucleotide sequence ID" value="XM_027754296.1"/>
</dbReference>
<dbReference type="STRING" id="139825.A0A401GAJ1"/>
<dbReference type="SUPFAM" id="SSF56801">
    <property type="entry name" value="Acetyl-CoA synthetase-like"/>
    <property type="match status" value="1"/>
</dbReference>
<organism evidence="4 5">
    <name type="scientific">Sparassis crispa</name>
    <dbReference type="NCBI Taxonomy" id="139825"/>
    <lineage>
        <taxon>Eukaryota</taxon>
        <taxon>Fungi</taxon>
        <taxon>Dikarya</taxon>
        <taxon>Basidiomycota</taxon>
        <taxon>Agaricomycotina</taxon>
        <taxon>Agaricomycetes</taxon>
        <taxon>Polyporales</taxon>
        <taxon>Sparassidaceae</taxon>
        <taxon>Sparassis</taxon>
    </lineage>
</organism>
<dbReference type="Pfam" id="PF07993">
    <property type="entry name" value="NAD_binding_4"/>
    <property type="match status" value="1"/>
</dbReference>
<dbReference type="EMBL" id="BFAD01000002">
    <property type="protein sequence ID" value="GBE79184.1"/>
    <property type="molecule type" value="Genomic_DNA"/>
</dbReference>
<sequence>MSTSTIPSPPQTQALSSRTFCPPPIDGSMTLPEIFDWHLANTPDHRLFVFSKDDGGIRTIYWPEAVRAIHVGARVVRKRMNWTPGMKENPVVAILAPSDTIPYFTTVMSIMRANYVAFPISPRNSPEVVAYLISKVAVKHILVGREQSMLDLVKSALDILETQYPSATTPEMSPMLLFEELFLSTAEAVPADGLVYDKSKGSTAFPKPIPVTASRLVAYCLIPWFGGRDLTNQVLSLHAMPMYHGMGLLQLSWTASCGLVASTFEPKSPSPVPTLDALFKDAKATNSDIIFCVPSFIEAWAREPDYVKWLATRGGLFYGGGPLNKEAGDFLTSQGVSIFILYGCSEGGIMSPVLPATVSYDWEYFTFPKLVTPKMVPNGNNTFELVTVSNEYHQLNVFNTKVDGRDAYATSDLLAPHPTKPGYWRVFGRTDDQIMHNTGEKTNPGPLENILNQDPHVQSSVMFGRGRFQAGILVDPKIEFKFDPADGVKLAAFRNNMWPTVERMNTFAPQHSRLFKEMILVAKPAKPFTYTAKNTARRQAIINLYEDEISEAYNLVEESAQDNIPVPSHWDVVATHEFVRAVVVKVLGRNIDDDDDLFQHGCDSLQATWIRNTILRGLRDSAQLDVRRNFGNFVYEYPSIARLSTYISALAFGTDENADISLENKVDTMRAMAAKYSENLPMHQPIAGIAPLQTGDVVLLTGTTGSLGCHILVQLSLDPQILRIYALNRGSKSGVALLERQKIALLERGLDAAILDSAKVVLLEGDLTSSYFGVPESVFKKMHQSVTHIIHNAWRVDFNLSLVSFESNVKGLRHLIDWALSSPFPKPPLLIYTSSIGVFQNLQANGIQAEAAIEPNAAVGSGYAESKWVSEQILSEAAAKTTLKPVVVRVGQVTGGVDGAWNVNEWFPSLVQTAAAMGYFPDDTRDVNWIPSEYASRAIADFRRASEGNLFVHLNHPRPVSWSSLASVISSELSIKLISYAEWLTMLQEGAQLSSEGGSGRVDVALLQKYHALRLLPFFKRVAPLANGALAMGFPNLSIKHAMASSPTLADPQIRKLGPDDSCLLPRWESPRSYNPRPSTPPILTASKITPAVAHAWENTCLQYFKHNDVTNDKKVAKVTGGFQDTIISDWYYNDSDIFDAMMWKDFLAAFHSRFLPKGWDLAVLMQLLCTHQKEDESFEDWVFSMEKLNTTLCGINSHLDDARLCAQISANVCKDLRFTCDKDEVKTIASFKDWKDKLTQLDTVRMRKQAHILRITGASACTKVPLLTMTKGNASHPKGPKLPPLTDEELKLLHDNDGCFKCRKFFVLEKECGRDC</sequence>
<dbReference type="Pfam" id="PF00550">
    <property type="entry name" value="PP-binding"/>
    <property type="match status" value="1"/>
</dbReference>
<dbReference type="PANTHER" id="PTHR43439">
    <property type="entry name" value="PHENYLACETATE-COENZYME A LIGASE"/>
    <property type="match status" value="1"/>
</dbReference>
<keyword evidence="1" id="KW-0596">Phosphopantetheine</keyword>
<dbReference type="OrthoDB" id="429813at2759"/>
<dbReference type="GO" id="GO:0031177">
    <property type="term" value="F:phosphopantetheine binding"/>
    <property type="evidence" value="ECO:0007669"/>
    <property type="project" value="InterPro"/>
</dbReference>
<dbReference type="Gene3D" id="3.40.50.720">
    <property type="entry name" value="NAD(P)-binding Rossmann-like Domain"/>
    <property type="match status" value="1"/>
</dbReference>